<feature type="transmembrane region" description="Helical" evidence="7">
    <location>
        <begin position="370"/>
        <end position="397"/>
    </location>
</feature>
<accession>A0ABV5Y9B4</accession>
<dbReference type="Pfam" id="PF07690">
    <property type="entry name" value="MFS_1"/>
    <property type="match status" value="1"/>
</dbReference>
<feature type="transmembrane region" description="Helical" evidence="7">
    <location>
        <begin position="442"/>
        <end position="459"/>
    </location>
</feature>
<reference evidence="9 10" key="1">
    <citation type="submission" date="2024-09" db="EMBL/GenBank/DDBJ databases">
        <authorList>
            <person name="Sun Q."/>
            <person name="Mori K."/>
        </authorList>
    </citation>
    <scope>NUCLEOTIDE SEQUENCE [LARGE SCALE GENOMIC DNA]</scope>
    <source>
        <strain evidence="9 10">TBRC 0563</strain>
    </source>
</reference>
<evidence type="ECO:0000256" key="3">
    <source>
        <dbReference type="ARBA" id="ARBA00022475"/>
    </source>
</evidence>
<keyword evidence="3" id="KW-1003">Cell membrane</keyword>
<dbReference type="PANTHER" id="PTHR42718">
    <property type="entry name" value="MAJOR FACILITATOR SUPERFAMILY MULTIDRUG TRANSPORTER MFSC"/>
    <property type="match status" value="1"/>
</dbReference>
<dbReference type="SUPFAM" id="SSF52499">
    <property type="entry name" value="Isochorismatase-like hydrolases"/>
    <property type="match status" value="1"/>
</dbReference>
<feature type="transmembrane region" description="Helical" evidence="7">
    <location>
        <begin position="409"/>
        <end position="430"/>
    </location>
</feature>
<evidence type="ECO:0000313" key="9">
    <source>
        <dbReference type="EMBL" id="MFB9831623.1"/>
    </source>
</evidence>
<feature type="transmembrane region" description="Helical" evidence="7">
    <location>
        <begin position="88"/>
        <end position="106"/>
    </location>
</feature>
<dbReference type="RefSeq" id="WP_378196093.1">
    <property type="nucleotide sequence ID" value="NZ_JBHLZP010000023.1"/>
</dbReference>
<evidence type="ECO:0000256" key="5">
    <source>
        <dbReference type="ARBA" id="ARBA00022989"/>
    </source>
</evidence>
<dbReference type="CDD" id="cd00431">
    <property type="entry name" value="cysteine_hydrolases"/>
    <property type="match status" value="1"/>
</dbReference>
<gene>
    <name evidence="9" type="ORF">ACFFNX_05400</name>
</gene>
<keyword evidence="5 7" id="KW-1133">Transmembrane helix</keyword>
<evidence type="ECO:0000259" key="8">
    <source>
        <dbReference type="PROSITE" id="PS50850"/>
    </source>
</evidence>
<dbReference type="Gene3D" id="1.20.1250.20">
    <property type="entry name" value="MFS general substrate transporter like domains"/>
    <property type="match status" value="1"/>
</dbReference>
<feature type="transmembrane region" description="Helical" evidence="7">
    <location>
        <begin position="180"/>
        <end position="201"/>
    </location>
</feature>
<protein>
    <submittedName>
        <fullName evidence="9">MFS transporter</fullName>
    </submittedName>
</protein>
<dbReference type="EMBL" id="JBHLZP010000023">
    <property type="protein sequence ID" value="MFB9831623.1"/>
    <property type="molecule type" value="Genomic_DNA"/>
</dbReference>
<dbReference type="SUPFAM" id="SSF103473">
    <property type="entry name" value="MFS general substrate transporter"/>
    <property type="match status" value="1"/>
</dbReference>
<dbReference type="InterPro" id="IPR000868">
    <property type="entry name" value="Isochorismatase-like_dom"/>
</dbReference>
<dbReference type="InterPro" id="IPR020846">
    <property type="entry name" value="MFS_dom"/>
</dbReference>
<comment type="caution">
    <text evidence="9">The sequence shown here is derived from an EMBL/GenBank/DDBJ whole genome shotgun (WGS) entry which is preliminary data.</text>
</comment>
<dbReference type="Proteomes" id="UP001589627">
    <property type="component" value="Unassembled WGS sequence"/>
</dbReference>
<feature type="transmembrane region" description="Helical" evidence="7">
    <location>
        <begin position="247"/>
        <end position="265"/>
    </location>
</feature>
<evidence type="ECO:0000256" key="2">
    <source>
        <dbReference type="ARBA" id="ARBA00022448"/>
    </source>
</evidence>
<comment type="subcellular location">
    <subcellularLocation>
        <location evidence="1">Cell membrane</location>
        <topology evidence="1">Multi-pass membrane protein</topology>
    </subcellularLocation>
</comment>
<evidence type="ECO:0000313" key="10">
    <source>
        <dbReference type="Proteomes" id="UP001589627"/>
    </source>
</evidence>
<sequence length="680" mass="71507">MNTRLTEADSPARGVEPFTWTFTAPLYVGASLNPINSSIIATALVPIASGLHVSVGSTSVLVTSLYLTSAIAQPTAGKLAEALGPRRIFLSGILLVLLGGLIGGLGRDLAMLTVARVLVGIGTSAGFPSAMVLIRRRATDAGLTSPPGGVLGGIAIAGMATAAVGPPIGGLLVGAAGWRWAFLINIPVTALAMAMGVRWVPRDPVREGGPRGFREIAARIDLPGIVGFAAAMTSSIVFLMSLPHADWYALAVFVVAAVPTVWWELRTTRPFFDLRELASNGALGRTYLRQAFTLLGVYTVMYGMTQWMEAARGISTEDAGLLLLPMGAVSALLSRPLASRNLVRGPLIASAVSMLAGSVGIVLLTSHGPVLAIVSVSLIFGVASATTTVGNQTALYLSASPEQIGTASGLFRTFGYLGTIVSAVATSVVFRHGADDHGLHTLGAVLVAAGVVVLLLTVLDRRLMSRRTPIQENTNTVQGEQRVSTTDVPAIDPKRTALLAMDFQNGIVTHIPGSDALIERVNGAIADVRAAGGTIGYVRVAFTEDDWTAVPESNKTFAAAAAAKMMHDEDTTTRIDERLTPQEGDIVVRKIRFGGISTTDLDRRLRDRGIDTLVLSGISTSGVVLSTLIDAADRDYRVYVLSDGVADSDTEVHEVLLNKVFPSRAHIIDTTRLNELLRPA</sequence>
<name>A0ABV5Y9B4_9ACTN</name>
<keyword evidence="2" id="KW-0813">Transport</keyword>
<dbReference type="InterPro" id="IPR036259">
    <property type="entry name" value="MFS_trans_sf"/>
</dbReference>
<keyword evidence="4 7" id="KW-0812">Transmembrane</keyword>
<feature type="transmembrane region" description="Helical" evidence="7">
    <location>
        <begin position="146"/>
        <end position="168"/>
    </location>
</feature>
<dbReference type="PANTHER" id="PTHR42718:SF46">
    <property type="entry name" value="BLR6921 PROTEIN"/>
    <property type="match status" value="1"/>
</dbReference>
<dbReference type="InterPro" id="IPR011701">
    <property type="entry name" value="MFS"/>
</dbReference>
<feature type="transmembrane region" description="Helical" evidence="7">
    <location>
        <begin position="222"/>
        <end position="241"/>
    </location>
</feature>
<evidence type="ECO:0000256" key="4">
    <source>
        <dbReference type="ARBA" id="ARBA00022692"/>
    </source>
</evidence>
<feature type="transmembrane region" description="Helical" evidence="7">
    <location>
        <begin position="286"/>
        <end position="307"/>
    </location>
</feature>
<dbReference type="PROSITE" id="PS50850">
    <property type="entry name" value="MFS"/>
    <property type="match status" value="1"/>
</dbReference>
<dbReference type="Gene3D" id="3.40.50.850">
    <property type="entry name" value="Isochorismatase-like"/>
    <property type="match status" value="1"/>
</dbReference>
<feature type="transmembrane region" description="Helical" evidence="7">
    <location>
        <begin position="345"/>
        <end position="364"/>
    </location>
</feature>
<evidence type="ECO:0000256" key="6">
    <source>
        <dbReference type="ARBA" id="ARBA00023136"/>
    </source>
</evidence>
<dbReference type="Gene3D" id="1.20.1720.10">
    <property type="entry name" value="Multidrug resistance protein D"/>
    <property type="match status" value="1"/>
</dbReference>
<proteinExistence type="predicted"/>
<feature type="transmembrane region" description="Helical" evidence="7">
    <location>
        <begin position="112"/>
        <end position="134"/>
    </location>
</feature>
<keyword evidence="6 7" id="KW-0472">Membrane</keyword>
<feature type="domain" description="Major facilitator superfamily (MFS) profile" evidence="8">
    <location>
        <begin position="22"/>
        <end position="462"/>
    </location>
</feature>
<dbReference type="Pfam" id="PF00857">
    <property type="entry name" value="Isochorismatase"/>
    <property type="match status" value="1"/>
</dbReference>
<dbReference type="InterPro" id="IPR036380">
    <property type="entry name" value="Isochorismatase-like_sf"/>
</dbReference>
<keyword evidence="10" id="KW-1185">Reference proteome</keyword>
<evidence type="ECO:0000256" key="1">
    <source>
        <dbReference type="ARBA" id="ARBA00004651"/>
    </source>
</evidence>
<evidence type="ECO:0000256" key="7">
    <source>
        <dbReference type="SAM" id="Phobius"/>
    </source>
</evidence>
<organism evidence="9 10">
    <name type="scientific">Actinoallomurus acaciae</name>
    <dbReference type="NCBI Taxonomy" id="502577"/>
    <lineage>
        <taxon>Bacteria</taxon>
        <taxon>Bacillati</taxon>
        <taxon>Actinomycetota</taxon>
        <taxon>Actinomycetes</taxon>
        <taxon>Streptosporangiales</taxon>
        <taxon>Thermomonosporaceae</taxon>
        <taxon>Actinoallomurus</taxon>
    </lineage>
</organism>